<dbReference type="InterPro" id="IPR032623">
    <property type="entry name" value="FecR_N"/>
</dbReference>
<evidence type="ECO:0000313" key="3">
    <source>
        <dbReference type="EMBL" id="KKO70411.1"/>
    </source>
</evidence>
<dbReference type="GO" id="GO:0016989">
    <property type="term" value="F:sigma factor antagonist activity"/>
    <property type="evidence" value="ECO:0007669"/>
    <property type="project" value="TreeGrafter"/>
</dbReference>
<evidence type="ECO:0000313" key="4">
    <source>
        <dbReference type="Proteomes" id="UP000078084"/>
    </source>
</evidence>
<feature type="domain" description="FecR protein" evidence="1">
    <location>
        <begin position="102"/>
        <end position="194"/>
    </location>
</feature>
<dbReference type="PANTHER" id="PTHR30273:SF2">
    <property type="entry name" value="PROTEIN FECR"/>
    <property type="match status" value="1"/>
</dbReference>
<dbReference type="EMBL" id="LBNE01000016">
    <property type="protein sequence ID" value="KKO70411.1"/>
    <property type="molecule type" value="Genomic_DNA"/>
</dbReference>
<dbReference type="Pfam" id="PF16220">
    <property type="entry name" value="DUF4880"/>
    <property type="match status" value="1"/>
</dbReference>
<evidence type="ECO:0008006" key="5">
    <source>
        <dbReference type="Google" id="ProtNLM"/>
    </source>
</evidence>
<sequence>MDQAIAWKLELEDSGHLPPDRQRSFSAWLAARAANRHAWAKLEKMDAALGHIDMPARHVLGRHRRQTRLGRRTAQALLTLTLLCGGALALHAQRPLAAMTADYATATATRAAVTLPDGSQLYLDARSAVDIAFNQDERLVRLRMGTILVETASDPAQRPFIVESPYGRMQALGTRFMAEKTNYGTRLTVLEHAVRASASAPERQAIVEAGQALDIQPGAIFETSRAPSDADAWMDGMLVAHDVPLASVISQLGRYRMGWLHVDAAVASLPVSGTFSLRDTDRSLLALASQLPIRIRRVSNFWVDVLPQ</sequence>
<dbReference type="STRING" id="206506.AAV32_16750"/>
<evidence type="ECO:0000259" key="1">
    <source>
        <dbReference type="Pfam" id="PF04773"/>
    </source>
</evidence>
<name>A0A171KNE4_9BURK</name>
<gene>
    <name evidence="3" type="ORF">AAV32_16750</name>
</gene>
<feature type="domain" description="FecR N-terminal" evidence="2">
    <location>
        <begin position="2"/>
        <end position="44"/>
    </location>
</feature>
<organism evidence="3 4">
    <name type="scientific">Kerstersia gyiorum</name>
    <dbReference type="NCBI Taxonomy" id="206506"/>
    <lineage>
        <taxon>Bacteria</taxon>
        <taxon>Pseudomonadati</taxon>
        <taxon>Pseudomonadota</taxon>
        <taxon>Betaproteobacteria</taxon>
        <taxon>Burkholderiales</taxon>
        <taxon>Alcaligenaceae</taxon>
        <taxon>Kerstersia</taxon>
    </lineage>
</organism>
<dbReference type="Gene3D" id="2.60.120.1440">
    <property type="match status" value="1"/>
</dbReference>
<keyword evidence="4" id="KW-1185">Reference proteome</keyword>
<comment type="caution">
    <text evidence="3">The sequence shown here is derived from an EMBL/GenBank/DDBJ whole genome shotgun (WGS) entry which is preliminary data.</text>
</comment>
<dbReference type="AlphaFoldDB" id="A0A171KNE4"/>
<proteinExistence type="predicted"/>
<dbReference type="InterPro" id="IPR006860">
    <property type="entry name" value="FecR"/>
</dbReference>
<dbReference type="Proteomes" id="UP000078084">
    <property type="component" value="Unassembled WGS sequence"/>
</dbReference>
<accession>A0A171KNE4</accession>
<protein>
    <recommendedName>
        <fullName evidence="5">FecR family protein</fullName>
    </recommendedName>
</protein>
<dbReference type="PANTHER" id="PTHR30273">
    <property type="entry name" value="PERIPLASMIC SIGNAL SENSOR AND SIGMA FACTOR ACTIVATOR FECR-RELATED"/>
    <property type="match status" value="1"/>
</dbReference>
<dbReference type="Pfam" id="PF04773">
    <property type="entry name" value="FecR"/>
    <property type="match status" value="1"/>
</dbReference>
<evidence type="ECO:0000259" key="2">
    <source>
        <dbReference type="Pfam" id="PF16220"/>
    </source>
</evidence>
<reference evidence="3 4" key="1">
    <citation type="submission" date="2015-04" db="EMBL/GenBank/DDBJ databases">
        <title>Genome sequence of Kerstersia gyiorum CG1.</title>
        <authorList>
            <person name="Greninger A.L."/>
            <person name="Kozyreva V."/>
            <person name="Chaturvedi V."/>
        </authorList>
    </citation>
    <scope>NUCLEOTIDE SEQUENCE [LARGE SCALE GENOMIC DNA]</scope>
    <source>
        <strain evidence="3 4">CG1</strain>
    </source>
</reference>
<dbReference type="PIRSF" id="PIRSF018266">
    <property type="entry name" value="FecR"/>
    <property type="match status" value="1"/>
</dbReference>
<dbReference type="InterPro" id="IPR012373">
    <property type="entry name" value="Ferrdict_sens_TM"/>
</dbReference>